<sequence length="52" mass="5680">MVVLSTKIECSETIQGSLTLLGKLLRLLLLDWQLIMSTIPIRASPSPAWANG</sequence>
<gene>
    <name evidence="1" type="ORF">AKAW2_30100S</name>
</gene>
<name>A0A7R7W5Q6_ASPKA</name>
<accession>A0A7R7W5Q6</accession>
<dbReference type="EMBL" id="AP024427">
    <property type="protein sequence ID" value="BCR96781.1"/>
    <property type="molecule type" value="Genomic_DNA"/>
</dbReference>
<dbReference type="GeneID" id="64958106"/>
<reference evidence="1" key="2">
    <citation type="submission" date="2021-02" db="EMBL/GenBank/DDBJ databases">
        <title>Aspergillus luchuensis mut. kawachii IFO 4304 genome sequence.</title>
        <authorList>
            <person name="Mori K."/>
            <person name="Kadooka C."/>
            <person name="Goto M."/>
            <person name="Futagami T."/>
        </authorList>
    </citation>
    <scope>NUCLEOTIDE SEQUENCE</scope>
    <source>
        <strain evidence="1">IFO 4308</strain>
    </source>
</reference>
<proteinExistence type="predicted"/>
<dbReference type="AlphaFoldDB" id="A0A7R7W5Q6"/>
<dbReference type="RefSeq" id="XP_041540547.1">
    <property type="nucleotide sequence ID" value="XM_041686576.1"/>
</dbReference>
<evidence type="ECO:0000313" key="2">
    <source>
        <dbReference type="Proteomes" id="UP000661280"/>
    </source>
</evidence>
<evidence type="ECO:0000313" key="1">
    <source>
        <dbReference type="EMBL" id="BCR96781.1"/>
    </source>
</evidence>
<dbReference type="KEGG" id="aluc:AKAW2_30100S"/>
<dbReference type="Proteomes" id="UP000661280">
    <property type="component" value="Chromosome 3"/>
</dbReference>
<keyword evidence="2" id="KW-1185">Reference proteome</keyword>
<organism evidence="1 2">
    <name type="scientific">Aspergillus kawachii</name>
    <name type="common">White koji mold</name>
    <name type="synonym">Aspergillus awamori var. kawachi</name>
    <dbReference type="NCBI Taxonomy" id="1069201"/>
    <lineage>
        <taxon>Eukaryota</taxon>
        <taxon>Fungi</taxon>
        <taxon>Dikarya</taxon>
        <taxon>Ascomycota</taxon>
        <taxon>Pezizomycotina</taxon>
        <taxon>Eurotiomycetes</taxon>
        <taxon>Eurotiomycetidae</taxon>
        <taxon>Eurotiales</taxon>
        <taxon>Aspergillaceae</taxon>
        <taxon>Aspergillus</taxon>
        <taxon>Aspergillus subgen. Circumdati</taxon>
    </lineage>
</organism>
<reference evidence="1" key="1">
    <citation type="submission" date="2021-01" db="EMBL/GenBank/DDBJ databases">
        <authorList>
            <consortium name="Aspergillus luchuensis mut. kawachii IFO 4304 genome sequencing consortium"/>
            <person name="Kazuki M."/>
            <person name="Futagami T."/>
        </authorList>
    </citation>
    <scope>NUCLEOTIDE SEQUENCE</scope>
    <source>
        <strain evidence="1">IFO 4308</strain>
    </source>
</reference>
<protein>
    <submittedName>
        <fullName evidence="1">Uncharacterized protein</fullName>
    </submittedName>
</protein>